<reference evidence="2 3" key="1">
    <citation type="submission" date="2022-05" db="EMBL/GenBank/DDBJ databases">
        <title>S8-45 Sphingomonas ultraviolaceadurans.</title>
        <authorList>
            <person name="Liu Y."/>
        </authorList>
    </citation>
    <scope>NUCLEOTIDE SEQUENCE [LARGE SCALE GENOMIC DNA]</scope>
    <source>
        <strain evidence="2 3">S8-45</strain>
    </source>
</reference>
<keyword evidence="1" id="KW-0472">Membrane</keyword>
<proteinExistence type="predicted"/>
<accession>A0ABY5MXP8</accession>
<evidence type="ECO:0000313" key="3">
    <source>
        <dbReference type="Proteomes" id="UP000831921"/>
    </source>
</evidence>
<gene>
    <name evidence="2" type="ORF">M1K48_06385</name>
</gene>
<evidence type="ECO:0000256" key="1">
    <source>
        <dbReference type="SAM" id="Phobius"/>
    </source>
</evidence>
<dbReference type="EMBL" id="CP097253">
    <property type="protein sequence ID" value="UUR09234.1"/>
    <property type="molecule type" value="Genomic_DNA"/>
</dbReference>
<keyword evidence="1" id="KW-0812">Transmembrane</keyword>
<dbReference type="RefSeq" id="WP_249505003.1">
    <property type="nucleotide sequence ID" value="NZ_CP097253.1"/>
</dbReference>
<keyword evidence="3" id="KW-1185">Reference proteome</keyword>
<organism evidence="2 3">
    <name type="scientific">Sphingomonas glaciei</name>
    <dbReference type="NCBI Taxonomy" id="2938948"/>
    <lineage>
        <taxon>Bacteria</taxon>
        <taxon>Pseudomonadati</taxon>
        <taxon>Pseudomonadota</taxon>
        <taxon>Alphaproteobacteria</taxon>
        <taxon>Sphingomonadales</taxon>
        <taxon>Sphingomonadaceae</taxon>
        <taxon>Sphingomonas</taxon>
    </lineage>
</organism>
<protein>
    <submittedName>
        <fullName evidence="2">Uncharacterized protein</fullName>
    </submittedName>
</protein>
<name>A0ABY5MXP8_9SPHN</name>
<evidence type="ECO:0000313" key="2">
    <source>
        <dbReference type="EMBL" id="UUR09234.1"/>
    </source>
</evidence>
<dbReference type="Proteomes" id="UP000831921">
    <property type="component" value="Chromosome"/>
</dbReference>
<feature type="transmembrane region" description="Helical" evidence="1">
    <location>
        <begin position="30"/>
        <end position="51"/>
    </location>
</feature>
<sequence>MRGLGYLISIVSVLLLGAVAWPSPGEPRWHMTALLAGMALSIGGMGLRWLASRQQKSELHSVERRVGLRQPAE</sequence>
<keyword evidence="1" id="KW-1133">Transmembrane helix</keyword>